<dbReference type="AlphaFoldDB" id="K2FWP7"/>
<feature type="transmembrane region" description="Helical" evidence="1">
    <location>
        <begin position="18"/>
        <end position="37"/>
    </location>
</feature>
<organism evidence="2">
    <name type="scientific">uncultured bacterium</name>
    <name type="common">gcode 4</name>
    <dbReference type="NCBI Taxonomy" id="1234023"/>
    <lineage>
        <taxon>Bacteria</taxon>
        <taxon>environmental samples</taxon>
    </lineage>
</organism>
<keyword evidence="1" id="KW-0812">Transmembrane</keyword>
<accession>K2FWP7</accession>
<evidence type="ECO:0000256" key="1">
    <source>
        <dbReference type="SAM" id="Phobius"/>
    </source>
</evidence>
<dbReference type="EMBL" id="AMFJ01000854">
    <property type="protein sequence ID" value="EKE26312.1"/>
    <property type="molecule type" value="Genomic_DNA"/>
</dbReference>
<keyword evidence="1" id="KW-0472">Membrane</keyword>
<protein>
    <submittedName>
        <fullName evidence="2">Uncharacterized protein</fullName>
    </submittedName>
</protein>
<sequence length="128" mass="14518">MIFKISEKLSLLTFLKNSFLFISLIIKSFLTSLFFQIKSATSFSILSFHITNQPKIQSNIHDVTYIKVTFHQNNHINKATATSFIRGEVIRKVKVIPSGIHAFKKPTNIGILEQLQNGVIAQNQADKK</sequence>
<evidence type="ECO:0000313" key="2">
    <source>
        <dbReference type="EMBL" id="EKE26312.1"/>
    </source>
</evidence>
<comment type="caution">
    <text evidence="2">The sequence shown here is derived from an EMBL/GenBank/DDBJ whole genome shotgun (WGS) entry which is preliminary data.</text>
</comment>
<keyword evidence="1" id="KW-1133">Transmembrane helix</keyword>
<name>K2FWP7_9BACT</name>
<reference evidence="2" key="1">
    <citation type="journal article" date="2012" name="Science">
        <title>Fermentation, hydrogen, and sulfur metabolism in multiple uncultivated bacterial phyla.</title>
        <authorList>
            <person name="Wrighton K.C."/>
            <person name="Thomas B.C."/>
            <person name="Sharon I."/>
            <person name="Miller C.S."/>
            <person name="Castelle C.J."/>
            <person name="VerBerkmoes N.C."/>
            <person name="Wilkins M.J."/>
            <person name="Hettich R.L."/>
            <person name="Lipton M.S."/>
            <person name="Williams K.H."/>
            <person name="Long P.E."/>
            <person name="Banfield J.F."/>
        </authorList>
    </citation>
    <scope>NUCLEOTIDE SEQUENCE [LARGE SCALE GENOMIC DNA]</scope>
</reference>
<proteinExistence type="predicted"/>
<gene>
    <name evidence="2" type="ORF">ACD_4C00338G0003</name>
</gene>